<feature type="transmembrane region" description="Helical" evidence="1">
    <location>
        <begin position="498"/>
        <end position="519"/>
    </location>
</feature>
<evidence type="ECO:0000313" key="3">
    <source>
        <dbReference type="Proteomes" id="UP000807716"/>
    </source>
</evidence>
<protein>
    <submittedName>
        <fullName evidence="2">Uncharacterized protein</fullName>
    </submittedName>
</protein>
<evidence type="ECO:0000313" key="2">
    <source>
        <dbReference type="EMBL" id="KAG0256474.1"/>
    </source>
</evidence>
<keyword evidence="1" id="KW-0472">Membrane</keyword>
<accession>A0A9P6Q0Q0</accession>
<sequence>MSQSLEPGAWYISFDPSTMYLSQELSTVLFTIIRLALQLSSVLLISHIASRTYNLTYQERINGGFLNGISYLFFTEFQRNRKHVRGRLYVALTLTISVALTFLPTLLSKLYPVKPTFLPSSMQELDVAHQFIKTTNIAPGQTSVENILFSMGIQLNGSVFDRYVAPVPRQEPCQPFPNIKSNSTVLCVDDKVSIGGFPKDNQSLFAGYRHDGIGFDKPLNAIHAGSQFKYFNLSNLANEYTTVDMFRNTAQVFAGDLQDMDAPGSNSIAACFLRGDSINRCIRHSLGYFLSEKFNLYLISRRAFSQTHHQILDQIYDFNNPQNIDPHVNVTFDCKIFPTSTLETMCRQLNSLGAPPLSQVFSMQKRTRDSDGTTRWDIITTYVGYFVPSDLKRRRYTLAMEAFHIEVNITSYNTTINQEKAMEVTRGLHSFLSFMGQEVFETTHTVDEVEAELAYDRSWLDRGFSDDDIRNLTNFIILGTLLNNGTIMLQTPLLLANIPNLAVGLLLGSALLMVVLGFVSSRKIDSAVRDPLTEMFPMVLAPKNQPSDEPKNFVISLWLRFRYFFRKRRVANIALLPQTDGYASDNNNDATSDRTIKMFRLHMEIDGESKEDAIQMLERVRSSEDNVSSQQSLAIV</sequence>
<dbReference type="Proteomes" id="UP000807716">
    <property type="component" value="Unassembled WGS sequence"/>
</dbReference>
<dbReference type="OrthoDB" id="2441760at2759"/>
<organism evidence="2 3">
    <name type="scientific">Actinomortierella ambigua</name>
    <dbReference type="NCBI Taxonomy" id="1343610"/>
    <lineage>
        <taxon>Eukaryota</taxon>
        <taxon>Fungi</taxon>
        <taxon>Fungi incertae sedis</taxon>
        <taxon>Mucoromycota</taxon>
        <taxon>Mortierellomycotina</taxon>
        <taxon>Mortierellomycetes</taxon>
        <taxon>Mortierellales</taxon>
        <taxon>Mortierellaceae</taxon>
        <taxon>Actinomortierella</taxon>
    </lineage>
</organism>
<proteinExistence type="predicted"/>
<feature type="transmembrane region" description="Helical" evidence="1">
    <location>
        <begin position="88"/>
        <end position="107"/>
    </location>
</feature>
<feature type="transmembrane region" description="Helical" evidence="1">
    <location>
        <begin position="25"/>
        <end position="45"/>
    </location>
</feature>
<dbReference type="EMBL" id="JAAAJB010000408">
    <property type="protein sequence ID" value="KAG0256474.1"/>
    <property type="molecule type" value="Genomic_DNA"/>
</dbReference>
<keyword evidence="1" id="KW-1133">Transmembrane helix</keyword>
<gene>
    <name evidence="2" type="ORF">DFQ27_005692</name>
</gene>
<dbReference type="AlphaFoldDB" id="A0A9P6Q0Q0"/>
<keyword evidence="3" id="KW-1185">Reference proteome</keyword>
<name>A0A9P6Q0Q0_9FUNG</name>
<keyword evidence="1" id="KW-0812">Transmembrane</keyword>
<reference evidence="2" key="1">
    <citation type="journal article" date="2020" name="Fungal Divers.">
        <title>Resolving the Mortierellaceae phylogeny through synthesis of multi-gene phylogenetics and phylogenomics.</title>
        <authorList>
            <person name="Vandepol N."/>
            <person name="Liber J."/>
            <person name="Desiro A."/>
            <person name="Na H."/>
            <person name="Kennedy M."/>
            <person name="Barry K."/>
            <person name="Grigoriev I.V."/>
            <person name="Miller A.N."/>
            <person name="O'Donnell K."/>
            <person name="Stajich J.E."/>
            <person name="Bonito G."/>
        </authorList>
    </citation>
    <scope>NUCLEOTIDE SEQUENCE</scope>
    <source>
        <strain evidence="2">BC1065</strain>
    </source>
</reference>
<evidence type="ECO:0000256" key="1">
    <source>
        <dbReference type="SAM" id="Phobius"/>
    </source>
</evidence>
<comment type="caution">
    <text evidence="2">The sequence shown here is derived from an EMBL/GenBank/DDBJ whole genome shotgun (WGS) entry which is preliminary data.</text>
</comment>